<keyword evidence="10 22" id="KW-0067">ATP-binding</keyword>
<evidence type="ECO:0000256" key="13">
    <source>
        <dbReference type="ARBA" id="ARBA00022984"/>
    </source>
</evidence>
<dbReference type="NCBIfam" id="NF002525">
    <property type="entry name" value="PRK01966.1-1"/>
    <property type="match status" value="1"/>
</dbReference>
<comment type="subcellular location">
    <subcellularLocation>
        <location evidence="3 18">Cytoplasm</location>
    </subcellularLocation>
</comment>
<comment type="cofactor">
    <cofactor evidence="21">
        <name>Mg(2+)</name>
        <dbReference type="ChEBI" id="CHEBI:18420"/>
    </cofactor>
    <cofactor evidence="21">
        <name>Mn(2+)</name>
        <dbReference type="ChEBI" id="CHEBI:29035"/>
    </cofactor>
    <text evidence="21">Binds 2 magnesium or manganese ions per subunit.</text>
</comment>
<evidence type="ECO:0000256" key="20">
    <source>
        <dbReference type="PIRSR" id="PIRSR039102-2"/>
    </source>
</evidence>
<evidence type="ECO:0000313" key="24">
    <source>
        <dbReference type="EMBL" id="OAT54613.1"/>
    </source>
</evidence>
<dbReference type="InterPro" id="IPR000291">
    <property type="entry name" value="D-Ala_lig_Van_CS"/>
</dbReference>
<dbReference type="NCBIfam" id="TIGR01205">
    <property type="entry name" value="D_ala_D_alaTIGR"/>
    <property type="match status" value="1"/>
</dbReference>
<dbReference type="PANTHER" id="PTHR23132:SF25">
    <property type="entry name" value="D-ALANINE--D-ALANINE LIGASE A"/>
    <property type="match status" value="1"/>
</dbReference>
<keyword evidence="6 18" id="KW-0963">Cytoplasm</keyword>
<evidence type="ECO:0000256" key="5">
    <source>
        <dbReference type="ARBA" id="ARBA00010871"/>
    </source>
</evidence>
<evidence type="ECO:0000256" key="19">
    <source>
        <dbReference type="PIRSR" id="PIRSR039102-1"/>
    </source>
</evidence>
<feature type="binding site" evidence="21">
    <location>
        <position position="315"/>
    </location>
    <ligand>
        <name>Mg(2+)</name>
        <dbReference type="ChEBI" id="CHEBI:18420"/>
        <label>1</label>
    </ligand>
</feature>
<comment type="function">
    <text evidence="2 18">Cell wall formation.</text>
</comment>
<dbReference type="InterPro" id="IPR011127">
    <property type="entry name" value="Dala_Dala_lig_N"/>
</dbReference>
<comment type="cofactor">
    <cofactor evidence="1">
        <name>Mn(2+)</name>
        <dbReference type="ChEBI" id="CHEBI:29035"/>
    </cofactor>
</comment>
<feature type="binding site" evidence="20">
    <location>
        <begin position="314"/>
        <end position="315"/>
    </location>
    <ligand>
        <name>ATP</name>
        <dbReference type="ChEBI" id="CHEBI:30616"/>
    </ligand>
</feature>
<comment type="catalytic activity">
    <reaction evidence="16 18">
        <text>2 D-alanine + ATP = D-alanyl-D-alanine + ADP + phosphate + H(+)</text>
        <dbReference type="Rhea" id="RHEA:11224"/>
        <dbReference type="ChEBI" id="CHEBI:15378"/>
        <dbReference type="ChEBI" id="CHEBI:30616"/>
        <dbReference type="ChEBI" id="CHEBI:43474"/>
        <dbReference type="ChEBI" id="CHEBI:57416"/>
        <dbReference type="ChEBI" id="CHEBI:57822"/>
        <dbReference type="ChEBI" id="CHEBI:456216"/>
        <dbReference type="EC" id="6.3.2.4"/>
    </reaction>
</comment>
<name>A0A1B7K3A9_9GAMM</name>
<feature type="active site" evidence="19">
    <location>
        <position position="326"/>
    </location>
</feature>
<accession>A0A1B7K3A9</accession>
<feature type="active site" evidence="19">
    <location>
        <position position="16"/>
    </location>
</feature>
<keyword evidence="14 21" id="KW-0464">Manganese</keyword>
<keyword evidence="13 18" id="KW-0573">Peptidoglycan synthesis</keyword>
<dbReference type="PANTHER" id="PTHR23132">
    <property type="entry name" value="D-ALANINE--D-ALANINE LIGASE"/>
    <property type="match status" value="1"/>
</dbReference>
<evidence type="ECO:0000256" key="2">
    <source>
        <dbReference type="ARBA" id="ARBA00003921"/>
    </source>
</evidence>
<dbReference type="Pfam" id="PF07478">
    <property type="entry name" value="Dala_Dala_lig_C"/>
    <property type="match status" value="1"/>
</dbReference>
<dbReference type="EMBL" id="LXEW01000009">
    <property type="protein sequence ID" value="OAT54613.1"/>
    <property type="molecule type" value="Genomic_DNA"/>
</dbReference>
<evidence type="ECO:0000256" key="22">
    <source>
        <dbReference type="PROSITE-ProRule" id="PRU00409"/>
    </source>
</evidence>
<keyword evidence="15 18" id="KW-0961">Cell wall biogenesis/degradation</keyword>
<evidence type="ECO:0000256" key="6">
    <source>
        <dbReference type="ARBA" id="ARBA00022490"/>
    </source>
</evidence>
<dbReference type="OrthoDB" id="9813261at2"/>
<dbReference type="GO" id="GO:0008360">
    <property type="term" value="P:regulation of cell shape"/>
    <property type="evidence" value="ECO:0007669"/>
    <property type="project" value="UniProtKB-KW"/>
</dbReference>
<feature type="binding site" evidence="21">
    <location>
        <position position="315"/>
    </location>
    <ligand>
        <name>Mg(2+)</name>
        <dbReference type="ChEBI" id="CHEBI:18420"/>
        <label>2</label>
    </ligand>
</feature>
<keyword evidence="7 18" id="KW-0436">Ligase</keyword>
<dbReference type="SUPFAM" id="SSF52440">
    <property type="entry name" value="PreATP-grasp domain"/>
    <property type="match status" value="1"/>
</dbReference>
<dbReference type="SUPFAM" id="SSF56059">
    <property type="entry name" value="Glutathione synthetase ATP-binding domain-like"/>
    <property type="match status" value="1"/>
</dbReference>
<dbReference type="PROSITE" id="PS00844">
    <property type="entry name" value="DALA_DALA_LIGASE_2"/>
    <property type="match status" value="1"/>
</dbReference>
<dbReference type="GO" id="GO:0046872">
    <property type="term" value="F:metal ion binding"/>
    <property type="evidence" value="ECO:0007669"/>
    <property type="project" value="UniProtKB-KW"/>
</dbReference>
<feature type="binding site" evidence="20">
    <location>
        <begin position="191"/>
        <end position="192"/>
    </location>
    <ligand>
        <name>ATP</name>
        <dbReference type="ChEBI" id="CHEBI:30616"/>
    </ligand>
</feature>
<dbReference type="FunFam" id="3.30.1490.20:FF:000007">
    <property type="entry name" value="D-alanine--D-alanine ligase"/>
    <property type="match status" value="1"/>
</dbReference>
<dbReference type="Gene3D" id="3.30.1490.20">
    <property type="entry name" value="ATP-grasp fold, A domain"/>
    <property type="match status" value="1"/>
</dbReference>
<feature type="active site" evidence="19">
    <location>
        <position position="191"/>
    </location>
</feature>
<dbReference type="FunFam" id="3.30.470.20:FF:000008">
    <property type="entry name" value="D-alanine--D-alanine ligase"/>
    <property type="match status" value="1"/>
</dbReference>
<comment type="pathway">
    <text evidence="4 18">Cell wall biogenesis; peptidoglycan biosynthesis.</text>
</comment>
<dbReference type="EC" id="6.3.2.4" evidence="18"/>
<keyword evidence="9 20" id="KW-0547">Nucleotide-binding</keyword>
<dbReference type="GO" id="GO:0008716">
    <property type="term" value="F:D-alanine-D-alanine ligase activity"/>
    <property type="evidence" value="ECO:0007669"/>
    <property type="project" value="UniProtKB-UniRule"/>
</dbReference>
<evidence type="ECO:0000256" key="10">
    <source>
        <dbReference type="ARBA" id="ARBA00022840"/>
    </source>
</evidence>
<evidence type="ECO:0000313" key="25">
    <source>
        <dbReference type="Proteomes" id="UP000078224"/>
    </source>
</evidence>
<evidence type="ECO:0000259" key="23">
    <source>
        <dbReference type="PROSITE" id="PS50975"/>
    </source>
</evidence>
<dbReference type="Gene3D" id="3.30.470.20">
    <property type="entry name" value="ATP-grasp fold, B domain"/>
    <property type="match status" value="1"/>
</dbReference>
<dbReference type="GO" id="GO:0005829">
    <property type="term" value="C:cytosol"/>
    <property type="evidence" value="ECO:0007669"/>
    <property type="project" value="UniProtKB-ARBA"/>
</dbReference>
<comment type="pathway">
    <text evidence="17">Glycan biosynthesis.</text>
</comment>
<dbReference type="PATRIC" id="fig|1354272.4.peg.319"/>
<evidence type="ECO:0000256" key="18">
    <source>
        <dbReference type="HAMAP-Rule" id="MF_00047"/>
    </source>
</evidence>
<evidence type="ECO:0000256" key="3">
    <source>
        <dbReference type="ARBA" id="ARBA00004496"/>
    </source>
</evidence>
<evidence type="ECO:0000256" key="15">
    <source>
        <dbReference type="ARBA" id="ARBA00023316"/>
    </source>
</evidence>
<feature type="domain" description="ATP-grasp" evidence="23">
    <location>
        <begin position="145"/>
        <end position="348"/>
    </location>
</feature>
<dbReference type="RefSeq" id="WP_068907212.1">
    <property type="nucleotide sequence ID" value="NZ_LXEW01000009.1"/>
</dbReference>
<comment type="similarity">
    <text evidence="5 18">Belongs to the D-alanine--D-alanine ligase family.</text>
</comment>
<dbReference type="PROSITE" id="PS50975">
    <property type="entry name" value="ATP_GRASP"/>
    <property type="match status" value="1"/>
</dbReference>
<dbReference type="Pfam" id="PF01820">
    <property type="entry name" value="Dala_Dala_lig_N"/>
    <property type="match status" value="1"/>
</dbReference>
<sequence length="367" mass="40411">MSKLRVGVIFGGKSTEHEVSLQSAKNIINGLDRNKYDVCLLGINKDGQWHEYNEADFLLHGNDPSRIALNTPKRSIAIVPGKTREQFISLEDARPLPQIDVIFPIVHGNLGEDGSLQGLLRMANLPFVGPGVLGSSACMDKDVTKRLLRDAGLNIAPFLTYTKIERESINYKSTVEELGLPLFIKPANQGSSVGISKVNNETEFYAALDFAFLFDIKILIESAVKGREIECAVLGNDQPLASPCGEIVLHDSFYAYHTKYIDENGASVVAPAELDNDISDKIRKIALAAYQALNCSGMSRVDVFLTENNDVVINEINTLPGFTNISMYPKLWQQGGMTYQQLISRLIELGIEKYQQTAALKTACDPV</sequence>
<keyword evidence="11 21" id="KW-0460">Magnesium</keyword>
<dbReference type="InterPro" id="IPR011761">
    <property type="entry name" value="ATP-grasp"/>
</dbReference>
<evidence type="ECO:0000256" key="16">
    <source>
        <dbReference type="ARBA" id="ARBA00047614"/>
    </source>
</evidence>
<dbReference type="Proteomes" id="UP000078224">
    <property type="component" value="Unassembled WGS sequence"/>
</dbReference>
<feature type="binding site" evidence="21">
    <location>
        <position position="317"/>
    </location>
    <ligand>
        <name>Mg(2+)</name>
        <dbReference type="ChEBI" id="CHEBI:18420"/>
        <label>2</label>
    </ligand>
</feature>
<evidence type="ECO:0000256" key="11">
    <source>
        <dbReference type="ARBA" id="ARBA00022842"/>
    </source>
</evidence>
<evidence type="ECO:0000256" key="1">
    <source>
        <dbReference type="ARBA" id="ARBA00001936"/>
    </source>
</evidence>
<comment type="caution">
    <text evidence="24">The sequence shown here is derived from an EMBL/GenBank/DDBJ whole genome shotgun (WGS) entry which is preliminary data.</text>
</comment>
<dbReference type="InterPro" id="IPR016185">
    <property type="entry name" value="PreATP-grasp_dom_sf"/>
</dbReference>
<dbReference type="InterPro" id="IPR011095">
    <property type="entry name" value="Dala_Dala_lig_C"/>
</dbReference>
<gene>
    <name evidence="18" type="primary">ddl</name>
    <name evidence="24" type="ORF">M998_0307</name>
</gene>
<evidence type="ECO:0000256" key="9">
    <source>
        <dbReference type="ARBA" id="ARBA00022741"/>
    </source>
</evidence>
<evidence type="ECO:0000256" key="7">
    <source>
        <dbReference type="ARBA" id="ARBA00022598"/>
    </source>
</evidence>
<evidence type="ECO:0000256" key="4">
    <source>
        <dbReference type="ARBA" id="ARBA00004752"/>
    </source>
</evidence>
<dbReference type="NCBIfam" id="NF002378">
    <property type="entry name" value="PRK01372.1"/>
    <property type="match status" value="1"/>
</dbReference>
<dbReference type="AlphaFoldDB" id="A0A1B7K3A9"/>
<keyword evidence="8 21" id="KW-0479">Metal-binding</keyword>
<evidence type="ECO:0000256" key="14">
    <source>
        <dbReference type="ARBA" id="ARBA00023211"/>
    </source>
</evidence>
<feature type="binding site" evidence="20">
    <location>
        <begin position="183"/>
        <end position="185"/>
    </location>
    <ligand>
        <name>ATP</name>
        <dbReference type="ChEBI" id="CHEBI:30616"/>
    </ligand>
</feature>
<feature type="binding site" evidence="20">
    <location>
        <begin position="221"/>
        <end position="228"/>
    </location>
    <ligand>
        <name>ATP</name>
        <dbReference type="ChEBI" id="CHEBI:30616"/>
    </ligand>
</feature>
<dbReference type="InterPro" id="IPR013815">
    <property type="entry name" value="ATP_grasp_subdomain_1"/>
</dbReference>
<keyword evidence="12 18" id="KW-0133">Cell shape</keyword>
<dbReference type="PIRSF" id="PIRSF039102">
    <property type="entry name" value="Ddl/VanB"/>
    <property type="match status" value="1"/>
</dbReference>
<dbReference type="Gene3D" id="3.40.50.20">
    <property type="match status" value="1"/>
</dbReference>
<protein>
    <recommendedName>
        <fullName evidence="18">D-alanine--D-alanine ligase</fullName>
        <ecNumber evidence="18">6.3.2.4</ecNumber>
    </recommendedName>
    <alternativeName>
        <fullName evidence="18">D-Ala-D-Ala ligase</fullName>
    </alternativeName>
    <alternativeName>
        <fullName evidence="18">D-alanylalanine synthetase</fullName>
    </alternativeName>
</protein>
<reference evidence="24 25" key="1">
    <citation type="submission" date="2016-04" db="EMBL/GenBank/DDBJ databases">
        <title>ATOL: Assembling a taxonomically balanced genome-scale reconstruction of the evolutionary history of the Enterobacteriaceae.</title>
        <authorList>
            <person name="Plunkett G.III."/>
            <person name="Neeno-Eckwall E.C."/>
            <person name="Glasner J.D."/>
            <person name="Perna N.T."/>
        </authorList>
    </citation>
    <scope>NUCLEOTIDE SEQUENCE [LARGE SCALE GENOMIC DNA]</scope>
    <source>
        <strain evidence="24 25">ATCC 35613</strain>
    </source>
</reference>
<feature type="binding site" evidence="21">
    <location>
        <position position="302"/>
    </location>
    <ligand>
        <name>Mg(2+)</name>
        <dbReference type="ChEBI" id="CHEBI:18420"/>
        <label>1</label>
    </ligand>
</feature>
<dbReference type="GO" id="GO:0071555">
    <property type="term" value="P:cell wall organization"/>
    <property type="evidence" value="ECO:0007669"/>
    <property type="project" value="UniProtKB-KW"/>
</dbReference>
<keyword evidence="25" id="KW-1185">Reference proteome</keyword>
<evidence type="ECO:0000256" key="21">
    <source>
        <dbReference type="PIRSR" id="PIRSR039102-3"/>
    </source>
</evidence>
<dbReference type="GO" id="GO:0005524">
    <property type="term" value="F:ATP binding"/>
    <property type="evidence" value="ECO:0007669"/>
    <property type="project" value="UniProtKB-UniRule"/>
</dbReference>
<dbReference type="HAMAP" id="MF_00047">
    <property type="entry name" value="Dala_Dala_lig"/>
    <property type="match status" value="1"/>
</dbReference>
<dbReference type="NCBIfam" id="NF002528">
    <property type="entry name" value="PRK01966.1-4"/>
    <property type="match status" value="1"/>
</dbReference>
<dbReference type="PROSITE" id="PS00843">
    <property type="entry name" value="DALA_DALA_LIGASE_1"/>
    <property type="match status" value="1"/>
</dbReference>
<dbReference type="GO" id="GO:0009252">
    <property type="term" value="P:peptidoglycan biosynthetic process"/>
    <property type="evidence" value="ECO:0007669"/>
    <property type="project" value="UniProtKB-UniRule"/>
</dbReference>
<evidence type="ECO:0000256" key="12">
    <source>
        <dbReference type="ARBA" id="ARBA00022960"/>
    </source>
</evidence>
<dbReference type="UniPathway" id="UPA00219"/>
<dbReference type="InterPro" id="IPR005905">
    <property type="entry name" value="D_ala_D_ala"/>
</dbReference>
<feature type="binding site" evidence="20">
    <location>
        <position position="141"/>
    </location>
    <ligand>
        <name>ATP</name>
        <dbReference type="ChEBI" id="CHEBI:30616"/>
    </ligand>
</feature>
<organism evidence="24 25">
    <name type="scientific">Providencia heimbachae ATCC 35613</name>
    <dbReference type="NCBI Taxonomy" id="1354272"/>
    <lineage>
        <taxon>Bacteria</taxon>
        <taxon>Pseudomonadati</taxon>
        <taxon>Pseudomonadota</taxon>
        <taxon>Gammaproteobacteria</taxon>
        <taxon>Enterobacterales</taxon>
        <taxon>Morganellaceae</taxon>
        <taxon>Providencia</taxon>
    </lineage>
</organism>
<evidence type="ECO:0000256" key="17">
    <source>
        <dbReference type="ARBA" id="ARBA00060592"/>
    </source>
</evidence>
<proteinExistence type="inferred from homology"/>
<evidence type="ECO:0000256" key="8">
    <source>
        <dbReference type="ARBA" id="ARBA00022723"/>
    </source>
</evidence>